<sequence length="147" mass="16283">MPCQIHDHSPILTVEEGRKIAAGLSSLCCKSLLVKNKKKFFLIVLESNKRFDSKAVAKQIGCGHLSFASAEDLRNKLNTFAGAVSLLGLLFNEEKDVQLIFDEDVLKAEYIDCHPCINDCSLKMSVADIIGKLLPQLGIEYKTIQMV</sequence>
<dbReference type="RefSeq" id="WP_084081632.1">
    <property type="nucleotide sequence ID" value="NZ_CAJTBZ010000024.1"/>
</dbReference>
<dbReference type="InterPro" id="IPR007214">
    <property type="entry name" value="YbaK/aa-tRNA-synth-assoc-dom"/>
</dbReference>
<dbReference type="Pfam" id="PF04073">
    <property type="entry name" value="tRNA_edit"/>
    <property type="match status" value="1"/>
</dbReference>
<evidence type="ECO:0000259" key="2">
    <source>
        <dbReference type="Pfam" id="PF04073"/>
    </source>
</evidence>
<dbReference type="Gene3D" id="3.90.960.10">
    <property type="entry name" value="YbaK/aminoacyl-tRNA synthetase-associated domain"/>
    <property type="match status" value="1"/>
</dbReference>
<reference evidence="4" key="1">
    <citation type="submission" date="2017-05" db="EMBL/GenBank/DDBJ databases">
        <title>Improved OligoMM genomes.</title>
        <authorList>
            <person name="Garzetti D."/>
        </authorList>
    </citation>
    <scope>NUCLEOTIDE SEQUENCE [LARGE SCALE GENOMIC DNA]</scope>
    <source>
        <strain evidence="4">YL45</strain>
    </source>
</reference>
<dbReference type="AlphaFoldDB" id="A0A227KBT4"/>
<keyword evidence="4" id="KW-1185">Reference proteome</keyword>
<evidence type="ECO:0000256" key="1">
    <source>
        <dbReference type="ARBA" id="ARBA00010201"/>
    </source>
</evidence>
<dbReference type="Proteomes" id="UP000214610">
    <property type="component" value="Unassembled WGS sequence"/>
</dbReference>
<comment type="similarity">
    <text evidence="1">Belongs to the PRORSD1 family.</text>
</comment>
<evidence type="ECO:0000313" key="3">
    <source>
        <dbReference type="EMBL" id="OXE44292.1"/>
    </source>
</evidence>
<proteinExistence type="inferred from homology"/>
<dbReference type="PANTHER" id="PTHR31423:SF3">
    <property type="entry name" value="PROLYL-TRNA SYNTHETASE ASSOCIATED DOMAIN-CONTAINING PROTEIN 1-RELATED"/>
    <property type="match status" value="1"/>
</dbReference>
<dbReference type="GO" id="GO:0002161">
    <property type="term" value="F:aminoacyl-tRNA deacylase activity"/>
    <property type="evidence" value="ECO:0007669"/>
    <property type="project" value="InterPro"/>
</dbReference>
<dbReference type="InterPro" id="IPR036754">
    <property type="entry name" value="YbaK/aa-tRNA-synt-asso_dom_sf"/>
</dbReference>
<dbReference type="GeneID" id="78362876"/>
<dbReference type="PANTHER" id="PTHR31423">
    <property type="entry name" value="YBAK DOMAIN-CONTAINING PROTEIN"/>
    <property type="match status" value="1"/>
</dbReference>
<evidence type="ECO:0000313" key="4">
    <source>
        <dbReference type="Proteomes" id="UP000214610"/>
    </source>
</evidence>
<dbReference type="EMBL" id="NHMP01000015">
    <property type="protein sequence ID" value="OXE44292.1"/>
    <property type="molecule type" value="Genomic_DNA"/>
</dbReference>
<comment type="caution">
    <text evidence="3">The sequence shown here is derived from an EMBL/GenBank/DDBJ whole genome shotgun (WGS) entry which is preliminary data.</text>
</comment>
<dbReference type="InterPro" id="IPR040285">
    <property type="entry name" value="ProX/PRXD1"/>
</dbReference>
<protein>
    <recommendedName>
        <fullName evidence="2">YbaK/aminoacyl-tRNA synthetase-associated domain-containing protein</fullName>
    </recommendedName>
</protein>
<organism evidence="3 4">
    <name type="scientific">Turicimonas muris</name>
    <dbReference type="NCBI Taxonomy" id="1796652"/>
    <lineage>
        <taxon>Bacteria</taxon>
        <taxon>Pseudomonadati</taxon>
        <taxon>Pseudomonadota</taxon>
        <taxon>Betaproteobacteria</taxon>
        <taxon>Burkholderiales</taxon>
        <taxon>Sutterellaceae</taxon>
        <taxon>Turicimonas</taxon>
    </lineage>
</organism>
<accession>A0A227KBT4</accession>
<name>A0A227KBT4_9BURK</name>
<dbReference type="SUPFAM" id="SSF55826">
    <property type="entry name" value="YbaK/ProRS associated domain"/>
    <property type="match status" value="1"/>
</dbReference>
<feature type="domain" description="YbaK/aminoacyl-tRNA synthetase-associated" evidence="2">
    <location>
        <begin position="8"/>
        <end position="129"/>
    </location>
</feature>
<gene>
    <name evidence="3" type="ORF">ADH67_12780</name>
</gene>